<comment type="caution">
    <text evidence="9">The sequence shown here is derived from an EMBL/GenBank/DDBJ whole genome shotgun (WGS) entry which is preliminary data.</text>
</comment>
<dbReference type="GO" id="GO:0005886">
    <property type="term" value="C:plasma membrane"/>
    <property type="evidence" value="ECO:0007669"/>
    <property type="project" value="TreeGrafter"/>
</dbReference>
<feature type="domain" description="Histidine kinase" evidence="8">
    <location>
        <begin position="355"/>
        <end position="572"/>
    </location>
</feature>
<dbReference type="SMART" id="SM00387">
    <property type="entry name" value="HATPase_c"/>
    <property type="match status" value="1"/>
</dbReference>
<keyword evidence="7" id="KW-0472">Membrane</keyword>
<dbReference type="InterPro" id="IPR003594">
    <property type="entry name" value="HATPase_dom"/>
</dbReference>
<evidence type="ECO:0000313" key="9">
    <source>
        <dbReference type="EMBL" id="MBO8482660.1"/>
    </source>
</evidence>
<dbReference type="FunFam" id="3.30.565.10:FF:000006">
    <property type="entry name" value="Sensor histidine kinase WalK"/>
    <property type="match status" value="1"/>
</dbReference>
<evidence type="ECO:0000256" key="5">
    <source>
        <dbReference type="ARBA" id="ARBA00022777"/>
    </source>
</evidence>
<accession>A0A940DQ51</accession>
<dbReference type="EMBL" id="JADILV010000006">
    <property type="protein sequence ID" value="MBO8482660.1"/>
    <property type="molecule type" value="Genomic_DNA"/>
</dbReference>
<dbReference type="PANTHER" id="PTHR45453:SF1">
    <property type="entry name" value="PHOSPHATE REGULON SENSOR PROTEIN PHOR"/>
    <property type="match status" value="1"/>
</dbReference>
<dbReference type="Pfam" id="PF02518">
    <property type="entry name" value="HATPase_c"/>
    <property type="match status" value="1"/>
</dbReference>
<dbReference type="GO" id="GO:0000155">
    <property type="term" value="F:phosphorelay sensor kinase activity"/>
    <property type="evidence" value="ECO:0007669"/>
    <property type="project" value="InterPro"/>
</dbReference>
<evidence type="ECO:0000256" key="1">
    <source>
        <dbReference type="ARBA" id="ARBA00000085"/>
    </source>
</evidence>
<keyword evidence="4" id="KW-0808">Transferase</keyword>
<organism evidence="9 10">
    <name type="scientific">Candidatus Cryptobacteroides avicola</name>
    <dbReference type="NCBI Taxonomy" id="2840757"/>
    <lineage>
        <taxon>Bacteria</taxon>
        <taxon>Pseudomonadati</taxon>
        <taxon>Bacteroidota</taxon>
        <taxon>Bacteroidia</taxon>
        <taxon>Bacteroidales</taxon>
        <taxon>Candidatus Cryptobacteroides</taxon>
    </lineage>
</organism>
<dbReference type="InterPro" id="IPR003661">
    <property type="entry name" value="HisK_dim/P_dom"/>
</dbReference>
<dbReference type="PROSITE" id="PS50109">
    <property type="entry name" value="HIS_KIN"/>
    <property type="match status" value="1"/>
</dbReference>
<dbReference type="PRINTS" id="PR00344">
    <property type="entry name" value="BCTRLSENSOR"/>
</dbReference>
<dbReference type="Gene3D" id="1.10.287.130">
    <property type="match status" value="1"/>
</dbReference>
<evidence type="ECO:0000313" key="10">
    <source>
        <dbReference type="Proteomes" id="UP000725002"/>
    </source>
</evidence>
<name>A0A940DQ51_9BACT</name>
<dbReference type="AlphaFoldDB" id="A0A940DQ51"/>
<dbReference type="InterPro" id="IPR036890">
    <property type="entry name" value="HATPase_C_sf"/>
</dbReference>
<evidence type="ECO:0000259" key="8">
    <source>
        <dbReference type="PROSITE" id="PS50109"/>
    </source>
</evidence>
<proteinExistence type="predicted"/>
<keyword evidence="3" id="KW-0597">Phosphoprotein</keyword>
<evidence type="ECO:0000256" key="2">
    <source>
        <dbReference type="ARBA" id="ARBA00012438"/>
    </source>
</evidence>
<protein>
    <recommendedName>
        <fullName evidence="2">histidine kinase</fullName>
        <ecNumber evidence="2">2.7.13.3</ecNumber>
    </recommendedName>
</protein>
<dbReference type="InterPro" id="IPR050351">
    <property type="entry name" value="BphY/WalK/GraS-like"/>
</dbReference>
<dbReference type="InterPro" id="IPR004358">
    <property type="entry name" value="Sig_transdc_His_kin-like_C"/>
</dbReference>
<comment type="catalytic activity">
    <reaction evidence="1">
        <text>ATP + protein L-histidine = ADP + protein N-phospho-L-histidine.</text>
        <dbReference type="EC" id="2.7.13.3"/>
    </reaction>
</comment>
<keyword evidence="7" id="KW-1133">Transmembrane helix</keyword>
<feature type="transmembrane region" description="Helical" evidence="7">
    <location>
        <begin position="12"/>
        <end position="32"/>
    </location>
</feature>
<dbReference type="SMART" id="SM00388">
    <property type="entry name" value="HisKA"/>
    <property type="match status" value="1"/>
</dbReference>
<reference evidence="9" key="2">
    <citation type="journal article" date="2021" name="PeerJ">
        <title>Extensive microbial diversity within the chicken gut microbiome revealed by metagenomics and culture.</title>
        <authorList>
            <person name="Gilroy R."/>
            <person name="Ravi A."/>
            <person name="Getino M."/>
            <person name="Pursley I."/>
            <person name="Horton D.L."/>
            <person name="Alikhan N.F."/>
            <person name="Baker D."/>
            <person name="Gharbi K."/>
            <person name="Hall N."/>
            <person name="Watson M."/>
            <person name="Adriaenssens E.M."/>
            <person name="Foster-Nyarko E."/>
            <person name="Jarju S."/>
            <person name="Secka A."/>
            <person name="Antonio M."/>
            <person name="Oren A."/>
            <person name="Chaudhuri R.R."/>
            <person name="La Ragione R."/>
            <person name="Hildebrand F."/>
            <person name="Pallen M.J."/>
        </authorList>
    </citation>
    <scope>NUCLEOTIDE SEQUENCE</scope>
    <source>
        <strain evidence="9">G3-8215</strain>
    </source>
</reference>
<reference evidence="9" key="1">
    <citation type="submission" date="2020-10" db="EMBL/GenBank/DDBJ databases">
        <authorList>
            <person name="Gilroy R."/>
        </authorList>
    </citation>
    <scope>NUCLEOTIDE SEQUENCE</scope>
    <source>
        <strain evidence="9">G3-8215</strain>
    </source>
</reference>
<dbReference type="Gene3D" id="3.30.565.10">
    <property type="entry name" value="Histidine kinase-like ATPase, C-terminal domain"/>
    <property type="match status" value="1"/>
</dbReference>
<dbReference type="EC" id="2.7.13.3" evidence="2"/>
<dbReference type="GO" id="GO:0004721">
    <property type="term" value="F:phosphoprotein phosphatase activity"/>
    <property type="evidence" value="ECO:0007669"/>
    <property type="project" value="TreeGrafter"/>
</dbReference>
<gene>
    <name evidence="9" type="ORF">IAB75_00850</name>
</gene>
<dbReference type="Pfam" id="PF00512">
    <property type="entry name" value="HisKA"/>
    <property type="match status" value="1"/>
</dbReference>
<keyword evidence="5 9" id="KW-0418">Kinase</keyword>
<dbReference type="InterPro" id="IPR005467">
    <property type="entry name" value="His_kinase_dom"/>
</dbReference>
<dbReference type="SUPFAM" id="SSF47384">
    <property type="entry name" value="Homodimeric domain of signal transducing histidine kinase"/>
    <property type="match status" value="1"/>
</dbReference>
<evidence type="ECO:0000256" key="3">
    <source>
        <dbReference type="ARBA" id="ARBA00022553"/>
    </source>
</evidence>
<dbReference type="CDD" id="cd00082">
    <property type="entry name" value="HisKA"/>
    <property type="match status" value="1"/>
</dbReference>
<dbReference type="SUPFAM" id="SSF55874">
    <property type="entry name" value="ATPase domain of HSP90 chaperone/DNA topoisomerase II/histidine kinase"/>
    <property type="match status" value="1"/>
</dbReference>
<dbReference type="InterPro" id="IPR036097">
    <property type="entry name" value="HisK_dim/P_sf"/>
</dbReference>
<evidence type="ECO:0000256" key="4">
    <source>
        <dbReference type="ARBA" id="ARBA00022679"/>
    </source>
</evidence>
<dbReference type="GO" id="GO:0016036">
    <property type="term" value="P:cellular response to phosphate starvation"/>
    <property type="evidence" value="ECO:0007669"/>
    <property type="project" value="TreeGrafter"/>
</dbReference>
<keyword evidence="6" id="KW-0902">Two-component regulatory system</keyword>
<dbReference type="Proteomes" id="UP000725002">
    <property type="component" value="Unassembled WGS sequence"/>
</dbReference>
<evidence type="ECO:0000256" key="7">
    <source>
        <dbReference type="SAM" id="Phobius"/>
    </source>
</evidence>
<sequence length="572" mass="65075">MEKKRITYKKQLLTYFAGVFTVFAVLLVVFQLRTEWRYKTEILQSRLSGYADIIAQTPDYGAVADLMPSELRITVISKDGNVIFDSATGADTLDNHFMRPEVQMSVERSAGFSIRTSATTGIPYFYYAKSYGGYIIRLALPYELDVKRFFRPDTLFLILVFSLFTVALFSLIFLSDHFGQGISKLRDFAEAAVKGNVDYEDIAFPDSELGEIGEKMLESYKMLKHSNDMIALEKERLLLHIHYYDGGIAIFTPDREKQYANPRFIQYVNTLLDRPTPDLNDIWKSSIFSPLLEFLERNTPVKNDSAPVFNFKLSKGGHNYGIQMLIYPDNGFEITVNDISETEKSKVMKQQMTNNIAHELRTPVSSVRGYLETLITCPGISEERKNMFIDRAYVQTLRLSDLIRDIAIITKIEEAPEQLKKEPVDLHNAVNEIFEEFRSALDAKGIRSENCIDKGLVIKGNASLLYAIFRNLVENSVKYAGDGVTIHVECYAKSEGFCHFTYYDTGNGVKEEHLSRIFERFYRVSEGRTRDDGGSGLGLSIVRNAVAFHGGEIRAVNRKEGGLEFIFSLKEK</sequence>
<evidence type="ECO:0000256" key="6">
    <source>
        <dbReference type="ARBA" id="ARBA00023012"/>
    </source>
</evidence>
<dbReference type="CDD" id="cd00075">
    <property type="entry name" value="HATPase"/>
    <property type="match status" value="1"/>
</dbReference>
<dbReference type="PANTHER" id="PTHR45453">
    <property type="entry name" value="PHOSPHATE REGULON SENSOR PROTEIN PHOR"/>
    <property type="match status" value="1"/>
</dbReference>
<feature type="transmembrane region" description="Helical" evidence="7">
    <location>
        <begin position="154"/>
        <end position="174"/>
    </location>
</feature>
<keyword evidence="7" id="KW-0812">Transmembrane</keyword>